<dbReference type="GO" id="GO:0005737">
    <property type="term" value="C:cytoplasm"/>
    <property type="evidence" value="ECO:0007669"/>
    <property type="project" value="TreeGrafter"/>
</dbReference>
<dbReference type="Gene3D" id="3.40.1670.10">
    <property type="entry name" value="UbiD C-terminal domain-like"/>
    <property type="match status" value="1"/>
</dbReference>
<dbReference type="EMBL" id="JMCC02000110">
    <property type="protein sequence ID" value="KIG13017.1"/>
    <property type="molecule type" value="Genomic_DNA"/>
</dbReference>
<dbReference type="SUPFAM" id="SSF143968">
    <property type="entry name" value="UbiD C-terminal domain-like"/>
    <property type="match status" value="2"/>
</dbReference>
<dbReference type="RefSeq" id="WP_052556540.1">
    <property type="nucleotide sequence ID" value="NZ_JMCC02000110.1"/>
</dbReference>
<evidence type="ECO:0000259" key="1">
    <source>
        <dbReference type="Pfam" id="PF01977"/>
    </source>
</evidence>
<evidence type="ECO:0000313" key="4">
    <source>
        <dbReference type="EMBL" id="KIG13017.1"/>
    </source>
</evidence>
<proteinExistence type="predicted"/>
<accession>A0A0C2CYT1</accession>
<sequence length="612" mass="66729">MGYRSLRECVVDLERHGRLVRVAQPLDPKLVIPEIQRRLYAAGGPAVLFERVEGSPFPAVCNLFGTPERARFLFRDSLALVEAAIAAKADPTAVLRAPWKFWRLPFAGIRSLPRTRWVRAPVLAHRTSLDQLPQIVSWPDDGGAFITLPQVYSEDPDDPRPLRSNLGMYRVQLSGNDYAADEVGLHYQIHRGIGVHHSAAARRGEPLKVSIFVGGPPAHTFAAVMPLPEGLSELVFAGMLGRRRVRLREHEGFRIAADADFCIVGTIDPRATKPEGPFGDHLGYYSLRHDFPVMRVHAVWHREAAIWPFTVVGRPPQEDTSFGKLIHELTGPMVPASIPGLHAMHAVDAAGVHPLLLAVGSERYVPYRPDRPQELLTIANAILGFNQASLAKYLMIVARDDAEPSALDPGDEASFLDHVLRRVDWTRDLHFHTQTTIDTLDYSGSGLNAGSKLVIAARGAPIRELARARPQLSLPPGFGEIELALPGVLAISGPAFVDPATGYASAEQLAAALEPARAQLEGLPLIVLVDDAAFTARTLHNFLWVTFTRSNPSHDVHGVGSSVQHKHWGCSGSLIIDARVKPWHAPPLVEDPMVTAKVDALAAAGGPLHGLL</sequence>
<evidence type="ECO:0000259" key="2">
    <source>
        <dbReference type="Pfam" id="PF20695"/>
    </source>
</evidence>
<dbReference type="InterPro" id="IPR002830">
    <property type="entry name" value="UbiD"/>
</dbReference>
<reference evidence="4 5" key="1">
    <citation type="submission" date="2014-12" db="EMBL/GenBank/DDBJ databases">
        <title>Genome assembly of Enhygromyxa salina DSM 15201.</title>
        <authorList>
            <person name="Sharma G."/>
            <person name="Subramanian S."/>
        </authorList>
    </citation>
    <scope>NUCLEOTIDE SEQUENCE [LARGE SCALE GENOMIC DNA]</scope>
    <source>
        <strain evidence="4 5">DSM 15201</strain>
    </source>
</reference>
<dbReference type="Pfam" id="PF20695">
    <property type="entry name" value="UbiD_N"/>
    <property type="match status" value="1"/>
</dbReference>
<dbReference type="InterPro" id="IPR048304">
    <property type="entry name" value="UbiD_Rift_dom"/>
</dbReference>
<dbReference type="InterPro" id="IPR049383">
    <property type="entry name" value="UbiD-like_N"/>
</dbReference>
<protein>
    <submittedName>
        <fullName evidence="4">UbiD family decarboxylase associated with menaquinone via futalosine</fullName>
    </submittedName>
</protein>
<dbReference type="Proteomes" id="UP000031599">
    <property type="component" value="Unassembled WGS sequence"/>
</dbReference>
<organism evidence="4 5">
    <name type="scientific">Enhygromyxa salina</name>
    <dbReference type="NCBI Taxonomy" id="215803"/>
    <lineage>
        <taxon>Bacteria</taxon>
        <taxon>Pseudomonadati</taxon>
        <taxon>Myxococcota</taxon>
        <taxon>Polyangia</taxon>
        <taxon>Nannocystales</taxon>
        <taxon>Nannocystaceae</taxon>
        <taxon>Enhygromyxa</taxon>
    </lineage>
</organism>
<feature type="domain" description="3-octaprenyl-4-hydroxybenzoate carboxy-lyase-like N-terminal" evidence="2">
    <location>
        <begin position="12"/>
        <end position="84"/>
    </location>
</feature>
<evidence type="ECO:0000259" key="3">
    <source>
        <dbReference type="Pfam" id="PF20696"/>
    </source>
</evidence>
<dbReference type="InterPro" id="IPR049381">
    <property type="entry name" value="UbiD-like_C"/>
</dbReference>
<dbReference type="SUPFAM" id="SSF50475">
    <property type="entry name" value="FMN-binding split barrel"/>
    <property type="match status" value="1"/>
</dbReference>
<gene>
    <name evidence="4" type="ORF">DB30_00791</name>
</gene>
<dbReference type="Pfam" id="PF01977">
    <property type="entry name" value="UbiD"/>
    <property type="match status" value="1"/>
</dbReference>
<dbReference type="Pfam" id="PF20696">
    <property type="entry name" value="UbiD_C"/>
    <property type="match status" value="1"/>
</dbReference>
<dbReference type="PANTHER" id="PTHR30108:SF7">
    <property type="entry name" value="3-POLYPRENYL-4-HYDROXYBENZOATE DECARBOXYLASE"/>
    <property type="match status" value="1"/>
</dbReference>
<dbReference type="PANTHER" id="PTHR30108">
    <property type="entry name" value="3-OCTAPRENYL-4-HYDROXYBENZOATE CARBOXY-LYASE-RELATED"/>
    <property type="match status" value="1"/>
</dbReference>
<name>A0A0C2CYT1_9BACT</name>
<dbReference type="GO" id="GO:0016831">
    <property type="term" value="F:carboxy-lyase activity"/>
    <property type="evidence" value="ECO:0007669"/>
    <property type="project" value="InterPro"/>
</dbReference>
<evidence type="ECO:0000313" key="5">
    <source>
        <dbReference type="Proteomes" id="UP000031599"/>
    </source>
</evidence>
<feature type="domain" description="3-octaprenyl-4-hydroxybenzoate carboxy-lyase-like C-terminal" evidence="3">
    <location>
        <begin position="321"/>
        <end position="457"/>
    </location>
</feature>
<dbReference type="AlphaFoldDB" id="A0A0C2CYT1"/>
<feature type="domain" description="3-octaprenyl-4-hydroxybenzoate carboxy-lyase-like Rift-related" evidence="1">
    <location>
        <begin position="125"/>
        <end position="315"/>
    </location>
</feature>
<comment type="caution">
    <text evidence="4">The sequence shown here is derived from an EMBL/GenBank/DDBJ whole genome shotgun (WGS) entry which is preliminary data.</text>
</comment>